<dbReference type="PANTHER" id="PTHR43566">
    <property type="entry name" value="CONSERVED PROTEIN"/>
    <property type="match status" value="1"/>
</dbReference>
<keyword evidence="3" id="KW-0547">Nucleotide-binding</keyword>
<dbReference type="GO" id="GO:0005524">
    <property type="term" value="F:ATP binding"/>
    <property type="evidence" value="ECO:0007669"/>
    <property type="project" value="UniProtKB-KW"/>
</dbReference>
<comment type="caution">
    <text evidence="3">The sequence shown here is derived from an EMBL/GenBank/DDBJ whole genome shotgun (WGS) entry which is preliminary data.</text>
</comment>
<dbReference type="Gene3D" id="3.40.50.300">
    <property type="entry name" value="P-loop containing nucleotide triphosphate hydrolases"/>
    <property type="match status" value="1"/>
</dbReference>
<dbReference type="InterPro" id="IPR027417">
    <property type="entry name" value="P-loop_NTPase"/>
</dbReference>
<evidence type="ECO:0000313" key="3">
    <source>
        <dbReference type="EMBL" id="MBC8198776.1"/>
    </source>
</evidence>
<evidence type="ECO:0000259" key="2">
    <source>
        <dbReference type="Pfam" id="PF13635"/>
    </source>
</evidence>
<keyword evidence="3" id="KW-0067">ATP-binding</keyword>
<evidence type="ECO:0000259" key="1">
    <source>
        <dbReference type="Pfam" id="PF13173"/>
    </source>
</evidence>
<dbReference type="InterPro" id="IPR041682">
    <property type="entry name" value="AAA_14"/>
</dbReference>
<accession>A0A8J6N4U7</accession>
<gene>
    <name evidence="3" type="ORF">H8E80_01840</name>
</gene>
<dbReference type="AlphaFoldDB" id="A0A8J6N4U7"/>
<dbReference type="Pfam" id="PF13635">
    <property type="entry name" value="DUF4143"/>
    <property type="match status" value="1"/>
</dbReference>
<dbReference type="Proteomes" id="UP000603545">
    <property type="component" value="Unassembled WGS sequence"/>
</dbReference>
<feature type="domain" description="DUF4143" evidence="2">
    <location>
        <begin position="222"/>
        <end position="369"/>
    </location>
</feature>
<dbReference type="Pfam" id="PF13173">
    <property type="entry name" value="AAA_14"/>
    <property type="match status" value="1"/>
</dbReference>
<name>A0A8J6N4U7_9BACT</name>
<evidence type="ECO:0000313" key="4">
    <source>
        <dbReference type="Proteomes" id="UP000603545"/>
    </source>
</evidence>
<feature type="domain" description="AAA" evidence="1">
    <location>
        <begin position="21"/>
        <end position="146"/>
    </location>
</feature>
<sequence>MSVFKEREIAGFAFSDEWLGNTMLFIAGPRQCGKTSLARKFLKEKGCSPLYYNWDIEKVRTRYRKDPDFFVKEASLLRIEKPYVVLDEIHKMTRWKNILKGIYDEYQHLISLIVTGSARLDLFRRSGDSLIGRYTMAHLFPFSLREWAGNINDMPSSWLYEDGDWKNMAKTFDVKLAESPPVSKELAESYYRFGPFPAPLISGSEKRSRKWHRDYITLLIREDLRDLSGIRELDRVSHLVELLPGRVGSLLSLRSLGEDLGANHSTVKNWLEALRKLYLIWPLRPYTGKLHRTLRKEPKWYFLDWTFAGSESSRFENLIASALYRFVTSLNDRGWPEVKLHFVRTYDKKEIDFILTVNEKPILAIEAKLADAKFSPQPRRFREAVDGKFPILQVVSQPGIFLKKGSGEYLVGYDRLLMAL</sequence>
<dbReference type="InterPro" id="IPR025420">
    <property type="entry name" value="DUF4143"/>
</dbReference>
<dbReference type="SUPFAM" id="SSF52540">
    <property type="entry name" value="P-loop containing nucleoside triphosphate hydrolases"/>
    <property type="match status" value="1"/>
</dbReference>
<dbReference type="EMBL" id="JACNLL010000024">
    <property type="protein sequence ID" value="MBC8198776.1"/>
    <property type="molecule type" value="Genomic_DNA"/>
</dbReference>
<dbReference type="PANTHER" id="PTHR43566:SF1">
    <property type="entry name" value="AAA+ ATPASE DOMAIN-CONTAINING PROTEIN"/>
    <property type="match status" value="1"/>
</dbReference>
<organism evidence="3 4">
    <name type="scientific">Candidatus Desulfaltia bathyphila</name>
    <dbReference type="NCBI Taxonomy" id="2841697"/>
    <lineage>
        <taxon>Bacteria</taxon>
        <taxon>Pseudomonadati</taxon>
        <taxon>Thermodesulfobacteriota</taxon>
        <taxon>Desulfobacteria</taxon>
        <taxon>Desulfobacterales</taxon>
        <taxon>Desulfobacterales incertae sedis</taxon>
        <taxon>Candidatus Desulfaltia</taxon>
    </lineage>
</organism>
<proteinExistence type="predicted"/>
<protein>
    <submittedName>
        <fullName evidence="3">ATP-binding protein</fullName>
    </submittedName>
</protein>
<reference evidence="3 4" key="1">
    <citation type="submission" date="2020-08" db="EMBL/GenBank/DDBJ databases">
        <title>Bridging the membrane lipid divide: bacteria of the FCB group superphylum have the potential to synthesize archaeal ether lipids.</title>
        <authorList>
            <person name="Villanueva L."/>
            <person name="Von Meijenfeldt F.A.B."/>
            <person name="Westbye A.B."/>
            <person name="Yadav S."/>
            <person name="Hopmans E.C."/>
            <person name="Dutilh B.E."/>
            <person name="Sinninghe Damste J.S."/>
        </authorList>
    </citation>
    <scope>NUCLEOTIDE SEQUENCE [LARGE SCALE GENOMIC DNA]</scope>
    <source>
        <strain evidence="3">NIOZ-UU82</strain>
    </source>
</reference>